<dbReference type="PRINTS" id="PR00719">
    <property type="entry name" value="LMWPTPASE"/>
</dbReference>
<gene>
    <name evidence="11" type="ORF">J2Z27_001219</name>
    <name evidence="12" type="ORF">SAMN05216187_11349</name>
</gene>
<dbReference type="PANTHER" id="PTHR11717">
    <property type="entry name" value="LOW MOLECULAR WEIGHT PROTEIN TYROSINE PHOSPHATASE"/>
    <property type="match status" value="1"/>
</dbReference>
<evidence type="ECO:0000313" key="13">
    <source>
        <dbReference type="Proteomes" id="UP000242700"/>
    </source>
</evidence>
<proteinExistence type="inferred from homology"/>
<reference evidence="11 14" key="3">
    <citation type="submission" date="2021-03" db="EMBL/GenBank/DDBJ databases">
        <title>Genomic Encyclopedia of Type Strains, Phase IV (KMG-IV): sequencing the most valuable type-strain genomes for metagenomic binning, comparative biology and taxonomic classification.</title>
        <authorList>
            <person name="Goeker M."/>
        </authorList>
    </citation>
    <scope>NUCLEOTIDE SEQUENCE [LARGE SCALE GENOMIC DNA]</scope>
    <source>
        <strain evidence="11 14">DSM 22420</strain>
    </source>
</reference>
<reference evidence="13" key="1">
    <citation type="submission" date="2016-10" db="EMBL/GenBank/DDBJ databases">
        <authorList>
            <person name="Varghese N."/>
            <person name="Submissions S."/>
        </authorList>
    </citation>
    <scope>NUCLEOTIDE SEQUENCE [LARGE SCALE GENOMIC DNA]</scope>
    <source>
        <strain evidence="13">CGMCC 1.8911</strain>
    </source>
</reference>
<dbReference type="EC" id="3.1.3.48" evidence="2"/>
<feature type="domain" description="Phosphotyrosine protein phosphatase I" evidence="10">
    <location>
        <begin position="2"/>
        <end position="136"/>
    </location>
</feature>
<keyword evidence="14" id="KW-1185">Reference proteome</keyword>
<dbReference type="InterPro" id="IPR050438">
    <property type="entry name" value="LMW_PTPase"/>
</dbReference>
<dbReference type="GO" id="GO:0004725">
    <property type="term" value="F:protein tyrosine phosphatase activity"/>
    <property type="evidence" value="ECO:0007669"/>
    <property type="project" value="UniProtKB-EC"/>
</dbReference>
<dbReference type="OrthoDB" id="9784339at2"/>
<dbReference type="InterPro" id="IPR023485">
    <property type="entry name" value="Ptyr_pPase"/>
</dbReference>
<comment type="function">
    <text evidence="5">Dephosphorylates the phosphotyrosine-containing proteins.</text>
</comment>
<reference evidence="12" key="2">
    <citation type="submission" date="2016-10" db="EMBL/GenBank/DDBJ databases">
        <authorList>
            <person name="de Groot N.N."/>
        </authorList>
    </citation>
    <scope>NUCLEOTIDE SEQUENCE [LARGE SCALE GENOMIC DNA]</scope>
    <source>
        <strain evidence="12">CGMCC 1.8911</strain>
    </source>
</reference>
<evidence type="ECO:0000256" key="3">
    <source>
        <dbReference type="ARBA" id="ARBA00022801"/>
    </source>
</evidence>
<feature type="active site" description="Proton donor" evidence="9">
    <location>
        <position position="111"/>
    </location>
</feature>
<evidence type="ECO:0000256" key="9">
    <source>
        <dbReference type="PIRSR" id="PIRSR617867-1"/>
    </source>
</evidence>
<keyword evidence="4" id="KW-0904">Protein phosphatase</keyword>
<feature type="active site" evidence="9">
    <location>
        <position position="14"/>
    </location>
</feature>
<dbReference type="InterPro" id="IPR017867">
    <property type="entry name" value="Tyr_phospatase_low_mol_wt"/>
</dbReference>
<evidence type="ECO:0000256" key="2">
    <source>
        <dbReference type="ARBA" id="ARBA00013064"/>
    </source>
</evidence>
<evidence type="ECO:0000256" key="7">
    <source>
        <dbReference type="ARBA" id="ARBA00041820"/>
    </source>
</evidence>
<keyword evidence="3 11" id="KW-0378">Hydrolase</keyword>
<dbReference type="InterPro" id="IPR036196">
    <property type="entry name" value="Ptyr_pPase_sf"/>
</dbReference>
<dbReference type="Proteomes" id="UP000242700">
    <property type="component" value="Unassembled WGS sequence"/>
</dbReference>
<dbReference type="EMBL" id="JAGGKN010000003">
    <property type="protein sequence ID" value="MBP1952180.1"/>
    <property type="molecule type" value="Genomic_DNA"/>
</dbReference>
<evidence type="ECO:0000313" key="12">
    <source>
        <dbReference type="EMBL" id="SDK67108.1"/>
    </source>
</evidence>
<name>A0A1G9DTA4_9STAP</name>
<dbReference type="Pfam" id="PF01451">
    <property type="entry name" value="LMWPc"/>
    <property type="match status" value="1"/>
</dbReference>
<dbReference type="Proteomes" id="UP001519348">
    <property type="component" value="Unassembled WGS sequence"/>
</dbReference>
<comment type="similarity">
    <text evidence="1">Belongs to the low molecular weight phosphotyrosine protein phosphatase family.</text>
</comment>
<dbReference type="PANTHER" id="PTHR11717:SF31">
    <property type="entry name" value="LOW MOLECULAR WEIGHT PROTEIN-TYROSINE-PHOSPHATASE ETP-RELATED"/>
    <property type="match status" value="1"/>
</dbReference>
<evidence type="ECO:0000256" key="6">
    <source>
        <dbReference type="ARBA" id="ARBA00040312"/>
    </source>
</evidence>
<feature type="active site" description="Nucleophile" evidence="9">
    <location>
        <position position="8"/>
    </location>
</feature>
<evidence type="ECO:0000256" key="5">
    <source>
        <dbReference type="ARBA" id="ARBA00037193"/>
    </source>
</evidence>
<protein>
    <recommendedName>
        <fullName evidence="6">Low molecular weight protein-tyrosine-phosphatase PtpB</fullName>
        <ecNumber evidence="2">3.1.3.48</ecNumber>
    </recommendedName>
    <alternativeName>
        <fullName evidence="7">Phosphotyrosine phosphatase B</fullName>
    </alternativeName>
</protein>
<accession>A0A1G9DTA4</accession>
<dbReference type="AlphaFoldDB" id="A0A1G9DTA4"/>
<evidence type="ECO:0000313" key="11">
    <source>
        <dbReference type="EMBL" id="MBP1952180.1"/>
    </source>
</evidence>
<dbReference type="STRING" id="586411.SAMN05216187_11349"/>
<evidence type="ECO:0000256" key="1">
    <source>
        <dbReference type="ARBA" id="ARBA00011063"/>
    </source>
</evidence>
<sequence length="136" mass="15585">MSKYLFICTGNTCRSPLAESYARQKFPKTDISSRGLYVAEDTTNSQSLEIIKDEHLPLPSLPQQLTEEDVKDSTLLVMGNGHKEIIKSRWPEANVQLISEYASEETADINDPYGGTKKDYDAVFYQLKHYIDKFKW</sequence>
<evidence type="ECO:0000256" key="8">
    <source>
        <dbReference type="ARBA" id="ARBA00051722"/>
    </source>
</evidence>
<dbReference type="RefSeq" id="WP_092599619.1">
    <property type="nucleotide sequence ID" value="NZ_BMCN01000003.1"/>
</dbReference>
<dbReference type="SUPFAM" id="SSF52788">
    <property type="entry name" value="Phosphotyrosine protein phosphatases I"/>
    <property type="match status" value="1"/>
</dbReference>
<evidence type="ECO:0000313" key="14">
    <source>
        <dbReference type="Proteomes" id="UP001519348"/>
    </source>
</evidence>
<organism evidence="12 13">
    <name type="scientific">Jeotgalicoccus aerolatus</name>
    <dbReference type="NCBI Taxonomy" id="709510"/>
    <lineage>
        <taxon>Bacteria</taxon>
        <taxon>Bacillati</taxon>
        <taxon>Bacillota</taxon>
        <taxon>Bacilli</taxon>
        <taxon>Bacillales</taxon>
        <taxon>Staphylococcaceae</taxon>
        <taxon>Jeotgalicoccus</taxon>
    </lineage>
</organism>
<evidence type="ECO:0000259" key="10">
    <source>
        <dbReference type="SMART" id="SM00226"/>
    </source>
</evidence>
<dbReference type="EMBL" id="FNFI01000013">
    <property type="protein sequence ID" value="SDK67108.1"/>
    <property type="molecule type" value="Genomic_DNA"/>
</dbReference>
<dbReference type="Gene3D" id="3.40.50.2300">
    <property type="match status" value="1"/>
</dbReference>
<dbReference type="SMART" id="SM00226">
    <property type="entry name" value="LMWPc"/>
    <property type="match status" value="1"/>
</dbReference>
<comment type="catalytic activity">
    <reaction evidence="8">
        <text>O-phospho-L-tyrosyl-[protein] + H2O = L-tyrosyl-[protein] + phosphate</text>
        <dbReference type="Rhea" id="RHEA:10684"/>
        <dbReference type="Rhea" id="RHEA-COMP:10136"/>
        <dbReference type="Rhea" id="RHEA-COMP:20101"/>
        <dbReference type="ChEBI" id="CHEBI:15377"/>
        <dbReference type="ChEBI" id="CHEBI:43474"/>
        <dbReference type="ChEBI" id="CHEBI:46858"/>
        <dbReference type="ChEBI" id="CHEBI:61978"/>
        <dbReference type="EC" id="3.1.3.48"/>
    </reaction>
</comment>
<evidence type="ECO:0000256" key="4">
    <source>
        <dbReference type="ARBA" id="ARBA00022912"/>
    </source>
</evidence>